<evidence type="ECO:0008006" key="3">
    <source>
        <dbReference type="Google" id="ProtNLM"/>
    </source>
</evidence>
<dbReference type="OrthoDB" id="9814627at2"/>
<reference evidence="1 2" key="1">
    <citation type="submission" date="2016-07" db="EMBL/GenBank/DDBJ databases">
        <authorList>
            <person name="Jeong J.-J."/>
            <person name="Kim D.W."/>
            <person name="Sang M.K."/>
            <person name="Choi I.-G."/>
            <person name="Kim K.D."/>
        </authorList>
    </citation>
    <scope>NUCLEOTIDE SEQUENCE [LARGE SCALE GENOMIC DNA]</scope>
    <source>
        <strain evidence="1 2">UTM-3</strain>
    </source>
</reference>
<organism evidence="1 2">
    <name type="scientific">Chryseobacterium artocarpi</name>
    <dbReference type="NCBI Taxonomy" id="1414727"/>
    <lineage>
        <taxon>Bacteria</taxon>
        <taxon>Pseudomonadati</taxon>
        <taxon>Bacteroidota</taxon>
        <taxon>Flavobacteriia</taxon>
        <taxon>Flavobacteriales</taxon>
        <taxon>Weeksellaceae</taxon>
        <taxon>Chryseobacterium group</taxon>
        <taxon>Chryseobacterium</taxon>
    </lineage>
</organism>
<gene>
    <name evidence="1" type="ORF">BBI01_01170</name>
</gene>
<comment type="caution">
    <text evidence="1">The sequence shown here is derived from an EMBL/GenBank/DDBJ whole genome shotgun (WGS) entry which is preliminary data.</text>
</comment>
<name>A0A1B8ZZV6_9FLAO</name>
<proteinExistence type="predicted"/>
<dbReference type="RefSeq" id="WP_065392856.1">
    <property type="nucleotide sequence ID" value="NZ_MAYH01000001.1"/>
</dbReference>
<evidence type="ECO:0000313" key="2">
    <source>
        <dbReference type="Proteomes" id="UP000092651"/>
    </source>
</evidence>
<dbReference type="Proteomes" id="UP000092651">
    <property type="component" value="Unassembled WGS sequence"/>
</dbReference>
<dbReference type="AlphaFoldDB" id="A0A1B8ZZV6"/>
<sequence length="1103" mass="125316">MKFEEVPVSYYTGIPDISIPLMQVATNSDEVNLNISLKYHPLSAKPDDRASEVGLGWNLHAGGTITRTVRGGVADGKIESTYMSSPPKAKYGIYWHDTNTTYKIVSDQLNNFNPDEYAFYVATGKFDTEYDLYQYNFMGYVGRFIVKKRSDGTYFVEKLDRNNLKITVTQNATGEVQATTITDDKGIKYQFRGMETSSKNINTVKIGLLNNTSDILTNANNGFYFTAYHLEEIKDQNDKSLATFTYEQASNVEYKDPESRISRLAGNVNYSYHHDGAPINPDPQMPGALEVQNVYNTANTKLLTGINITDRGSVKLIYEKGRLDSNYQNSADLYKLKSIQLQSPHPLQDLIVEKYTFDYGYSSSKISAEPYPDENLKKLLLYKVTKESTIGGPETHSIDYFSSSGVFKKDPWGYYSGLITQDVIKSITYPTKGKVMFDFGQNDFSHKAGFTQPMEPITGEWVDLDYEPNFNELQAFDPNVKREFFTIHSSQQQVKFHLKLMNLVYSNGRFEIYKKNADNSYIPVLLNFGLDWQSCESTGSFHCQERGLGPDGKPITEIFSEPFDLQPGTYFVTLRGNYGPTVKPISYELSIKIKEHYFSNFQVKSGGGLRINAINYFDTPIATEPAKSYVYEYNDLDSAGKSSGALVFPEPVFNYAESITYFYQKEYSPGFVNYSCQTATTTNTNIIPSEKTQGADVGYKYVTVKQIANGPNNTIIDNGRTVYKFRSPQDFPNPDVISLTMPIMPINNHDYLRGQLLFEKKYDREGNIVSEIRNDYKTLASQKLEGIKIKDNYFNNIFPKFYKHQYYEGFAHDFPNLSLATPIKYYTTYGIVLPTKKEEIEYSHEGGNTIASQSSTESVYNSNDLLTQVTEIHADKTATILNYQYATETNNSILLNANMVGIPLKVEQIEKSSILPIGKVVSKTETEYSDNPGGIFPVQLSSLNVVSEQMEKMISYDKYDEKGNLLQYTIKDGTPISIIWGYNRSFPIAKLQGIKFEDINQSIIEDLQKASDNDLIEGAWNNEDYLIDLQNNLRADSALENVQVTTFTYDPLVGVRSITQPSGVRVYYEYNSDHKLQYIKQEEETSQGKIMRVINEYNYHFKN</sequence>
<accession>A0A1B8ZZV6</accession>
<dbReference type="EMBL" id="MAYH01000001">
    <property type="protein sequence ID" value="OCA77102.1"/>
    <property type="molecule type" value="Genomic_DNA"/>
</dbReference>
<protein>
    <recommendedName>
        <fullName evidence="3">YD repeat-containing protein</fullName>
    </recommendedName>
</protein>
<evidence type="ECO:0000313" key="1">
    <source>
        <dbReference type="EMBL" id="OCA77102.1"/>
    </source>
</evidence>
<keyword evidence="2" id="KW-1185">Reference proteome</keyword>